<dbReference type="InterPro" id="IPR019897">
    <property type="entry name" value="RidA_CS"/>
</dbReference>
<dbReference type="Proteomes" id="UP000310574">
    <property type="component" value="Unassembled WGS sequence"/>
</dbReference>
<evidence type="ECO:0000313" key="3">
    <source>
        <dbReference type="Proteomes" id="UP000310574"/>
    </source>
</evidence>
<evidence type="ECO:0000256" key="1">
    <source>
        <dbReference type="ARBA" id="ARBA00010552"/>
    </source>
</evidence>
<dbReference type="PROSITE" id="PS51257">
    <property type="entry name" value="PROKAR_LIPOPROTEIN"/>
    <property type="match status" value="1"/>
</dbReference>
<dbReference type="AlphaFoldDB" id="A0AAQ2HYH6"/>
<name>A0AAQ2HYH6_9PSED</name>
<proteinExistence type="inferred from homology"/>
<sequence>MNKNKVFSLLTVGILFTLTACTPMQVKKEVISSSKAPTAIGPYSQAIRAGNVVFLSGQLPTDPNSNQTQSNATIEEQTRLVIENLGAVLQSKGLTYTDVVSTQVFMTDLSEFTRMNAVYGSYFKDAPPARATVGVAKLPRDVKVEISAIAISR</sequence>
<protein>
    <submittedName>
        <fullName evidence="2">RidA family protein</fullName>
    </submittedName>
</protein>
<dbReference type="InterPro" id="IPR035959">
    <property type="entry name" value="RutC-like_sf"/>
</dbReference>
<dbReference type="PANTHER" id="PTHR11803">
    <property type="entry name" value="2-IMINOBUTANOATE/2-IMINOPROPANOATE DEAMINASE RIDA"/>
    <property type="match status" value="1"/>
</dbReference>
<dbReference type="GO" id="GO:0005829">
    <property type="term" value="C:cytosol"/>
    <property type="evidence" value="ECO:0007669"/>
    <property type="project" value="TreeGrafter"/>
</dbReference>
<dbReference type="FunFam" id="3.30.1330.40:FF:000001">
    <property type="entry name" value="L-PSP family endoribonuclease"/>
    <property type="match status" value="1"/>
</dbReference>
<dbReference type="RefSeq" id="WP_136494263.1">
    <property type="nucleotide sequence ID" value="NZ_SSBS01000012.1"/>
</dbReference>
<dbReference type="GO" id="GO:0019239">
    <property type="term" value="F:deaminase activity"/>
    <property type="evidence" value="ECO:0007669"/>
    <property type="project" value="TreeGrafter"/>
</dbReference>
<dbReference type="PANTHER" id="PTHR11803:SF39">
    <property type="entry name" value="2-IMINOBUTANOATE_2-IMINOPROPANOATE DEAMINASE"/>
    <property type="match status" value="1"/>
</dbReference>
<dbReference type="Gene3D" id="3.30.1330.40">
    <property type="entry name" value="RutC-like"/>
    <property type="match status" value="1"/>
</dbReference>
<gene>
    <name evidence="2" type="ORF">E5170_28240</name>
</gene>
<dbReference type="Pfam" id="PF01042">
    <property type="entry name" value="Ribonuc_L-PSP"/>
    <property type="match status" value="1"/>
</dbReference>
<dbReference type="CDD" id="cd00448">
    <property type="entry name" value="YjgF_YER057c_UK114_family"/>
    <property type="match status" value="1"/>
</dbReference>
<dbReference type="NCBIfam" id="TIGR00004">
    <property type="entry name" value="Rid family detoxifying hydrolase"/>
    <property type="match status" value="1"/>
</dbReference>
<comment type="similarity">
    <text evidence="1">Belongs to the RutC family.</text>
</comment>
<comment type="caution">
    <text evidence="2">The sequence shown here is derived from an EMBL/GenBank/DDBJ whole genome shotgun (WGS) entry which is preliminary data.</text>
</comment>
<evidence type="ECO:0000313" key="2">
    <source>
        <dbReference type="EMBL" id="THF25779.1"/>
    </source>
</evidence>
<dbReference type="PROSITE" id="PS01094">
    <property type="entry name" value="UPF0076"/>
    <property type="match status" value="1"/>
</dbReference>
<dbReference type="InterPro" id="IPR006056">
    <property type="entry name" value="RidA"/>
</dbReference>
<accession>A0AAQ2HYH6</accession>
<dbReference type="EMBL" id="SSBS01000012">
    <property type="protein sequence ID" value="THF25779.1"/>
    <property type="molecule type" value="Genomic_DNA"/>
</dbReference>
<dbReference type="InterPro" id="IPR006175">
    <property type="entry name" value="YjgF/YER057c/UK114"/>
</dbReference>
<reference evidence="2 3" key="1">
    <citation type="submission" date="2019-04" db="EMBL/GenBank/DDBJ databases">
        <title>Draft genome sequence of Pseudomonas sp. M7D1 isolated from rhizosphere of plant the flowery desert.</title>
        <authorList>
            <person name="Poblete-Morales M."/>
            <person name="Plaza N."/>
            <person name="Corsini G."/>
            <person name="Silva E."/>
        </authorList>
    </citation>
    <scope>NUCLEOTIDE SEQUENCE [LARGE SCALE GENOMIC DNA]</scope>
    <source>
        <strain evidence="2 3">M7D1</strain>
    </source>
</reference>
<dbReference type="SUPFAM" id="SSF55298">
    <property type="entry name" value="YjgF-like"/>
    <property type="match status" value="1"/>
</dbReference>
<organism evidence="2 3">
    <name type="scientific">Pseudomonas atacamensis</name>
    <dbReference type="NCBI Taxonomy" id="2565368"/>
    <lineage>
        <taxon>Bacteria</taxon>
        <taxon>Pseudomonadati</taxon>
        <taxon>Pseudomonadota</taxon>
        <taxon>Gammaproteobacteria</taxon>
        <taxon>Pseudomonadales</taxon>
        <taxon>Pseudomonadaceae</taxon>
        <taxon>Pseudomonas</taxon>
    </lineage>
</organism>